<feature type="domain" description="Cysteinyl-tRNA ligase anticodon binding" evidence="15">
    <location>
        <begin position="406"/>
        <end position="446"/>
    </location>
</feature>
<protein>
    <recommendedName>
        <fullName evidence="13">Cysteine--tRNA ligase</fullName>
        <ecNumber evidence="13">6.1.1.16</ecNumber>
    </recommendedName>
    <alternativeName>
        <fullName evidence="13">Cysteinyl-tRNA synthetase</fullName>
        <shortName evidence="13">CysRS</shortName>
    </alternativeName>
</protein>
<sequence>MTIRLHNTKTRQREDFAPIDPENVRMYVCGPTVYDRAHLGNARPVVVFDVLFRLLRHEYGAEHVTYVRNFTDVDDKINARAEETGRDIGEITEETIGWFLSDMGALGALEPTHAPRATRYIGEMIAMIEGLIERGHAYAAEGHVLFSVDSYAEYGALSGRSVEDMIAGARVEVAPYKRDPMDFVLWKPSDEGLPGWDSPWGRGRPGWHIECSAMADAILGKSFDIHGGGNDLMFPHHENELAQSSCAHPHGDFAKVWLHNEMLQVEGKKMSKSLGNFFTVRDLLDEGIPGEVIRFVFLSTHYRKPMDWTAAKAKAAEEELYKWALATADAEAGESVPNEILAVLADDLNTHGAITALRLMYREGQFRELKAGLQFLGILMPIPEGDLEAHYYILDYETYRPVIAGLLERRQKARKQKEFAEADRIRDGLASAGVDVKDGPDGPTIRLEKSFDPIALEALASDE</sequence>
<feature type="short sequence motif" description="'HIGH' region" evidence="13">
    <location>
        <begin position="31"/>
        <end position="41"/>
    </location>
</feature>
<dbReference type="EC" id="6.1.1.16" evidence="13"/>
<dbReference type="CDD" id="cd00672">
    <property type="entry name" value="CysRS_core"/>
    <property type="match status" value="1"/>
</dbReference>
<accession>A0A1I1Y3B3</accession>
<dbReference type="EMBL" id="FOMS01000006">
    <property type="protein sequence ID" value="SFE13498.1"/>
    <property type="molecule type" value="Genomic_DNA"/>
</dbReference>
<evidence type="ECO:0000256" key="13">
    <source>
        <dbReference type="HAMAP-Rule" id="MF_00041"/>
    </source>
</evidence>
<evidence type="ECO:0000256" key="3">
    <source>
        <dbReference type="ARBA" id="ARBA00011245"/>
    </source>
</evidence>
<dbReference type="FunFam" id="3.40.50.620:FF:000068">
    <property type="entry name" value="Cysteine--tRNA ligase"/>
    <property type="match status" value="1"/>
</dbReference>
<dbReference type="Pfam" id="PF23493">
    <property type="entry name" value="CysS_C"/>
    <property type="match status" value="1"/>
</dbReference>
<dbReference type="NCBIfam" id="TIGR00435">
    <property type="entry name" value="cysS"/>
    <property type="match status" value="1"/>
</dbReference>
<dbReference type="InterPro" id="IPR024909">
    <property type="entry name" value="Cys-tRNA/MSH_ligase"/>
</dbReference>
<feature type="domain" description="tRNA synthetases class I catalytic" evidence="14">
    <location>
        <begin position="16"/>
        <end position="316"/>
    </location>
</feature>
<evidence type="ECO:0000259" key="14">
    <source>
        <dbReference type="Pfam" id="PF01406"/>
    </source>
</evidence>
<name>A0A1I1Y3B3_9RHOB</name>
<keyword evidence="7 13" id="KW-0547">Nucleotide-binding</keyword>
<feature type="binding site" evidence="13">
    <location>
        <position position="211"/>
    </location>
    <ligand>
        <name>Zn(2+)</name>
        <dbReference type="ChEBI" id="CHEBI:29105"/>
    </ligand>
</feature>
<keyword evidence="4 13" id="KW-0963">Cytoplasm</keyword>
<evidence type="ECO:0000313" key="16">
    <source>
        <dbReference type="EMBL" id="SFE13498.1"/>
    </source>
</evidence>
<keyword evidence="10 13" id="KW-0648">Protein biosynthesis</keyword>
<evidence type="ECO:0000256" key="8">
    <source>
        <dbReference type="ARBA" id="ARBA00022833"/>
    </source>
</evidence>
<reference evidence="16 17" key="1">
    <citation type="submission" date="2016-10" db="EMBL/GenBank/DDBJ databases">
        <authorList>
            <person name="Varghese N."/>
            <person name="Submissions S."/>
        </authorList>
    </citation>
    <scope>NUCLEOTIDE SEQUENCE [LARGE SCALE GENOMIC DNA]</scope>
    <source>
        <strain evidence="17">YIM D21,KCTC 23444,ACCC 10710</strain>
    </source>
</reference>
<evidence type="ECO:0000256" key="10">
    <source>
        <dbReference type="ARBA" id="ARBA00022917"/>
    </source>
</evidence>
<feature type="binding site" evidence="13">
    <location>
        <position position="236"/>
    </location>
    <ligand>
        <name>Zn(2+)</name>
        <dbReference type="ChEBI" id="CHEBI:29105"/>
    </ligand>
</feature>
<dbReference type="GO" id="GO:0005524">
    <property type="term" value="F:ATP binding"/>
    <property type="evidence" value="ECO:0007669"/>
    <property type="project" value="UniProtKB-UniRule"/>
</dbReference>
<feature type="binding site" evidence="13">
    <location>
        <position position="29"/>
    </location>
    <ligand>
        <name>Zn(2+)</name>
        <dbReference type="ChEBI" id="CHEBI:29105"/>
    </ligand>
</feature>
<organism evidence="16 17">
    <name type="scientific">Roseivivax sediminis</name>
    <dbReference type="NCBI Taxonomy" id="936889"/>
    <lineage>
        <taxon>Bacteria</taxon>
        <taxon>Pseudomonadati</taxon>
        <taxon>Pseudomonadota</taxon>
        <taxon>Alphaproteobacteria</taxon>
        <taxon>Rhodobacterales</taxon>
        <taxon>Roseobacteraceae</taxon>
        <taxon>Roseivivax</taxon>
    </lineage>
</organism>
<keyword evidence="8 13" id="KW-0862">Zinc</keyword>
<evidence type="ECO:0000256" key="11">
    <source>
        <dbReference type="ARBA" id="ARBA00023146"/>
    </source>
</evidence>
<dbReference type="PANTHER" id="PTHR10890">
    <property type="entry name" value="CYSTEINYL-TRNA SYNTHETASE"/>
    <property type="match status" value="1"/>
</dbReference>
<evidence type="ECO:0000256" key="9">
    <source>
        <dbReference type="ARBA" id="ARBA00022840"/>
    </source>
</evidence>
<evidence type="ECO:0000256" key="5">
    <source>
        <dbReference type="ARBA" id="ARBA00022598"/>
    </source>
</evidence>
<feature type="binding site" evidence="13">
    <location>
        <position position="272"/>
    </location>
    <ligand>
        <name>ATP</name>
        <dbReference type="ChEBI" id="CHEBI:30616"/>
    </ligand>
</feature>
<dbReference type="GO" id="GO:0004817">
    <property type="term" value="F:cysteine-tRNA ligase activity"/>
    <property type="evidence" value="ECO:0007669"/>
    <property type="project" value="UniProtKB-UniRule"/>
</dbReference>
<dbReference type="SUPFAM" id="SSF47323">
    <property type="entry name" value="Anticodon-binding domain of a subclass of class I aminoacyl-tRNA synthetases"/>
    <property type="match status" value="1"/>
</dbReference>
<dbReference type="SUPFAM" id="SSF52374">
    <property type="entry name" value="Nucleotidylyl transferase"/>
    <property type="match status" value="1"/>
</dbReference>
<dbReference type="GO" id="GO:0008270">
    <property type="term" value="F:zinc ion binding"/>
    <property type="evidence" value="ECO:0007669"/>
    <property type="project" value="UniProtKB-UniRule"/>
</dbReference>
<comment type="catalytic activity">
    <reaction evidence="12 13">
        <text>tRNA(Cys) + L-cysteine + ATP = L-cysteinyl-tRNA(Cys) + AMP + diphosphate</text>
        <dbReference type="Rhea" id="RHEA:17773"/>
        <dbReference type="Rhea" id="RHEA-COMP:9661"/>
        <dbReference type="Rhea" id="RHEA-COMP:9679"/>
        <dbReference type="ChEBI" id="CHEBI:30616"/>
        <dbReference type="ChEBI" id="CHEBI:33019"/>
        <dbReference type="ChEBI" id="CHEBI:35235"/>
        <dbReference type="ChEBI" id="CHEBI:78442"/>
        <dbReference type="ChEBI" id="CHEBI:78517"/>
        <dbReference type="ChEBI" id="CHEBI:456215"/>
        <dbReference type="EC" id="6.1.1.16"/>
    </reaction>
</comment>
<dbReference type="InterPro" id="IPR015803">
    <property type="entry name" value="Cys-tRNA-ligase"/>
</dbReference>
<evidence type="ECO:0000259" key="15">
    <source>
        <dbReference type="Pfam" id="PF23493"/>
    </source>
</evidence>
<dbReference type="GO" id="GO:0006423">
    <property type="term" value="P:cysteinyl-tRNA aminoacylation"/>
    <property type="evidence" value="ECO:0007669"/>
    <property type="project" value="UniProtKB-UniRule"/>
</dbReference>
<keyword evidence="9 13" id="KW-0067">ATP-binding</keyword>
<evidence type="ECO:0000256" key="6">
    <source>
        <dbReference type="ARBA" id="ARBA00022723"/>
    </source>
</evidence>
<dbReference type="RefSeq" id="WP_149756066.1">
    <property type="nucleotide sequence ID" value="NZ_FOMS01000006.1"/>
</dbReference>
<comment type="similarity">
    <text evidence="2 13">Belongs to the class-I aminoacyl-tRNA synthetase family.</text>
</comment>
<dbReference type="InterPro" id="IPR056411">
    <property type="entry name" value="CysS_C"/>
</dbReference>
<dbReference type="InterPro" id="IPR009080">
    <property type="entry name" value="tRNAsynth_Ia_anticodon-bd"/>
</dbReference>
<evidence type="ECO:0000256" key="2">
    <source>
        <dbReference type="ARBA" id="ARBA00005594"/>
    </source>
</evidence>
<comment type="subcellular location">
    <subcellularLocation>
        <location evidence="1 13">Cytoplasm</location>
    </subcellularLocation>
</comment>
<comment type="subunit">
    <text evidence="3 13">Monomer.</text>
</comment>
<evidence type="ECO:0000313" key="17">
    <source>
        <dbReference type="Proteomes" id="UP000325289"/>
    </source>
</evidence>
<dbReference type="HAMAP" id="MF_00041">
    <property type="entry name" value="Cys_tRNA_synth"/>
    <property type="match status" value="1"/>
</dbReference>
<proteinExistence type="inferred from homology"/>
<dbReference type="InterPro" id="IPR014729">
    <property type="entry name" value="Rossmann-like_a/b/a_fold"/>
</dbReference>
<feature type="binding site" evidence="13">
    <location>
        <position position="240"/>
    </location>
    <ligand>
        <name>Zn(2+)</name>
        <dbReference type="ChEBI" id="CHEBI:29105"/>
    </ligand>
</feature>
<keyword evidence="5 13" id="KW-0436">Ligase</keyword>
<evidence type="ECO:0000256" key="1">
    <source>
        <dbReference type="ARBA" id="ARBA00004496"/>
    </source>
</evidence>
<dbReference type="GO" id="GO:0005829">
    <property type="term" value="C:cytosol"/>
    <property type="evidence" value="ECO:0007669"/>
    <property type="project" value="TreeGrafter"/>
</dbReference>
<dbReference type="Gene3D" id="3.40.50.620">
    <property type="entry name" value="HUPs"/>
    <property type="match status" value="1"/>
</dbReference>
<dbReference type="PANTHER" id="PTHR10890:SF3">
    <property type="entry name" value="CYSTEINE--TRNA LIGASE, CYTOPLASMIC"/>
    <property type="match status" value="1"/>
</dbReference>
<comment type="cofactor">
    <cofactor evidence="13">
        <name>Zn(2+)</name>
        <dbReference type="ChEBI" id="CHEBI:29105"/>
    </cofactor>
    <text evidence="13">Binds 1 zinc ion per subunit.</text>
</comment>
<dbReference type="PRINTS" id="PR00983">
    <property type="entry name" value="TRNASYNTHCYS"/>
</dbReference>
<dbReference type="OrthoDB" id="9815130at2"/>
<evidence type="ECO:0000256" key="7">
    <source>
        <dbReference type="ARBA" id="ARBA00022741"/>
    </source>
</evidence>
<evidence type="ECO:0000256" key="12">
    <source>
        <dbReference type="ARBA" id="ARBA00047398"/>
    </source>
</evidence>
<dbReference type="InterPro" id="IPR032678">
    <property type="entry name" value="tRNA-synt_1_cat_dom"/>
</dbReference>
<evidence type="ECO:0000256" key="4">
    <source>
        <dbReference type="ARBA" id="ARBA00022490"/>
    </source>
</evidence>
<dbReference type="Pfam" id="PF01406">
    <property type="entry name" value="tRNA-synt_1e"/>
    <property type="match status" value="1"/>
</dbReference>
<gene>
    <name evidence="13" type="primary">cysS</name>
    <name evidence="16" type="ORF">SAMN04515678_106248</name>
</gene>
<feature type="short sequence motif" description="'KMSKS' region" evidence="13">
    <location>
        <begin position="269"/>
        <end position="273"/>
    </location>
</feature>
<keyword evidence="17" id="KW-1185">Reference proteome</keyword>
<dbReference type="Proteomes" id="UP000325289">
    <property type="component" value="Unassembled WGS sequence"/>
</dbReference>
<dbReference type="AlphaFoldDB" id="A0A1I1Y3B3"/>
<keyword evidence="11 13" id="KW-0030">Aminoacyl-tRNA synthetase</keyword>
<keyword evidence="6 13" id="KW-0479">Metal-binding</keyword>